<accession>A0ABN7UC65</accession>
<name>A0ABN7UC65_GIGMA</name>
<evidence type="ECO:0000313" key="1">
    <source>
        <dbReference type="EMBL" id="CAG8560399.1"/>
    </source>
</evidence>
<dbReference type="Proteomes" id="UP000789901">
    <property type="component" value="Unassembled WGS sequence"/>
</dbReference>
<gene>
    <name evidence="1" type="ORF">GMARGA_LOCUS4988</name>
</gene>
<sequence>MDIDMTCSHEWRKGCIAESLYTWRIHLNLKMNFNTKKQFQVAIQLAMITRRIYWHNSMNDDIKSGKATNVTQRNFTLQEILIYILNNPYYARIVE</sequence>
<evidence type="ECO:0000313" key="2">
    <source>
        <dbReference type="Proteomes" id="UP000789901"/>
    </source>
</evidence>
<proteinExistence type="predicted"/>
<keyword evidence="2" id="KW-1185">Reference proteome</keyword>
<dbReference type="EMBL" id="CAJVQB010002053">
    <property type="protein sequence ID" value="CAG8560399.1"/>
    <property type="molecule type" value="Genomic_DNA"/>
</dbReference>
<protein>
    <submittedName>
        <fullName evidence="1">28877_t:CDS:1</fullName>
    </submittedName>
</protein>
<organism evidence="1 2">
    <name type="scientific">Gigaspora margarita</name>
    <dbReference type="NCBI Taxonomy" id="4874"/>
    <lineage>
        <taxon>Eukaryota</taxon>
        <taxon>Fungi</taxon>
        <taxon>Fungi incertae sedis</taxon>
        <taxon>Mucoromycota</taxon>
        <taxon>Glomeromycotina</taxon>
        <taxon>Glomeromycetes</taxon>
        <taxon>Diversisporales</taxon>
        <taxon>Gigasporaceae</taxon>
        <taxon>Gigaspora</taxon>
    </lineage>
</organism>
<reference evidence="1 2" key="1">
    <citation type="submission" date="2021-06" db="EMBL/GenBank/DDBJ databases">
        <authorList>
            <person name="Kallberg Y."/>
            <person name="Tangrot J."/>
            <person name="Rosling A."/>
        </authorList>
    </citation>
    <scope>NUCLEOTIDE SEQUENCE [LARGE SCALE GENOMIC DNA]</scope>
    <source>
        <strain evidence="1 2">120-4 pot B 10/14</strain>
    </source>
</reference>
<comment type="caution">
    <text evidence="1">The sequence shown here is derived from an EMBL/GenBank/DDBJ whole genome shotgun (WGS) entry which is preliminary data.</text>
</comment>